<dbReference type="AlphaFoldDB" id="E8V636"/>
<dbReference type="RefSeq" id="WP_013570657.1">
    <property type="nucleotide sequence ID" value="NC_014963.1"/>
</dbReference>
<keyword evidence="3" id="KW-1185">Reference proteome</keyword>
<dbReference type="InterPro" id="IPR010982">
    <property type="entry name" value="Lambda_DNA-bd_dom_sf"/>
</dbReference>
<dbReference type="InterPro" id="IPR001387">
    <property type="entry name" value="Cro/C1-type_HTH"/>
</dbReference>
<protein>
    <submittedName>
        <fullName evidence="2">Helix-turn-helix domain protein</fullName>
    </submittedName>
</protein>
<proteinExistence type="predicted"/>
<name>E8V636_TERSS</name>
<evidence type="ECO:0000313" key="3">
    <source>
        <dbReference type="Proteomes" id="UP000006844"/>
    </source>
</evidence>
<sequence length="105" mass="11832">MKTVDEIIARLPASRRNKIEKRVSQLVAEEMTMRELRKARKVTQVQLAKKLGVKQEQVSRFEKRADIHLSTLKRSVEAMGGTLTLIAQFPDGAPVKLTGFADMNP</sequence>
<dbReference type="CDD" id="cd00093">
    <property type="entry name" value="HTH_XRE"/>
    <property type="match status" value="1"/>
</dbReference>
<organism evidence="2 3">
    <name type="scientific">Terriglobus saanensis (strain ATCC BAA-1853 / DSM 23119 / SP1PR4)</name>
    <dbReference type="NCBI Taxonomy" id="401053"/>
    <lineage>
        <taxon>Bacteria</taxon>
        <taxon>Pseudomonadati</taxon>
        <taxon>Acidobacteriota</taxon>
        <taxon>Terriglobia</taxon>
        <taxon>Terriglobales</taxon>
        <taxon>Acidobacteriaceae</taxon>
        <taxon>Terriglobus</taxon>
    </lineage>
</organism>
<dbReference type="SUPFAM" id="SSF47413">
    <property type="entry name" value="lambda repressor-like DNA-binding domains"/>
    <property type="match status" value="1"/>
</dbReference>
<reference evidence="2 3" key="1">
    <citation type="journal article" date="2012" name="Stand. Genomic Sci.">
        <title>Complete genome sequence of Terriglobus saanensis type strain SP1PR4(T), an Acidobacteria from tundra soil.</title>
        <authorList>
            <person name="Rawat S.R."/>
            <person name="Mannisto M.K."/>
            <person name="Starovoytov V."/>
            <person name="Goodwin L."/>
            <person name="Nolan M."/>
            <person name="Hauser L."/>
            <person name="Land M."/>
            <person name="Davenport K.W."/>
            <person name="Woyke T."/>
            <person name="Haggblom M.M."/>
        </authorList>
    </citation>
    <scope>NUCLEOTIDE SEQUENCE</scope>
    <source>
        <strain evidence="3">ATCC BAA-1853 / DSM 23119 / SP1PR4</strain>
    </source>
</reference>
<dbReference type="EMBL" id="CP002467">
    <property type="protein sequence ID" value="ADV84927.1"/>
    <property type="molecule type" value="Genomic_DNA"/>
</dbReference>
<evidence type="ECO:0000259" key="1">
    <source>
        <dbReference type="PROSITE" id="PS50943"/>
    </source>
</evidence>
<dbReference type="HOGENOM" id="CLU_066192_13_1_0"/>
<dbReference type="Pfam" id="PF01381">
    <property type="entry name" value="HTH_3"/>
    <property type="match status" value="1"/>
</dbReference>
<dbReference type="STRING" id="401053.AciPR4_4182"/>
<evidence type="ECO:0000313" key="2">
    <source>
        <dbReference type="EMBL" id="ADV84927.1"/>
    </source>
</evidence>
<accession>E8V636</accession>
<dbReference type="Gene3D" id="1.10.260.40">
    <property type="entry name" value="lambda repressor-like DNA-binding domains"/>
    <property type="match status" value="1"/>
</dbReference>
<dbReference type="eggNOG" id="COG1396">
    <property type="taxonomic scope" value="Bacteria"/>
</dbReference>
<gene>
    <name evidence="2" type="ordered locus">AciPR4_4182</name>
</gene>
<dbReference type="OrthoDB" id="9797478at2"/>
<dbReference type="GO" id="GO:0003677">
    <property type="term" value="F:DNA binding"/>
    <property type="evidence" value="ECO:0007669"/>
    <property type="project" value="InterPro"/>
</dbReference>
<dbReference type="PROSITE" id="PS50943">
    <property type="entry name" value="HTH_CROC1"/>
    <property type="match status" value="1"/>
</dbReference>
<dbReference type="SMART" id="SM00530">
    <property type="entry name" value="HTH_XRE"/>
    <property type="match status" value="1"/>
</dbReference>
<feature type="domain" description="HTH cro/C1-type" evidence="1">
    <location>
        <begin position="33"/>
        <end position="86"/>
    </location>
</feature>
<dbReference type="KEGG" id="tsa:AciPR4_4182"/>
<dbReference type="Proteomes" id="UP000006844">
    <property type="component" value="Chromosome"/>
</dbReference>